<dbReference type="InterPro" id="IPR011059">
    <property type="entry name" value="Metal-dep_hydrolase_composite"/>
</dbReference>
<sequence length="429" mass="45194">MKLSQSIKLALLGMGALTLSTATLAEQFAIIGGQVHTQSQQGTLAEGTVLIKDGKIERILKGSEAPRGYERIDATGKVVTPGFIGAYTAIGLVEVGLSAGQVDSSTSEHPVTTVGAAIDVSYAVNSDSSLIPITRIEGFTSVATGIEYSDYMFKGQGALIKLTDSDSLIQSRAFMALSVNNSTVSDTGGTRGTLWVALNQALHEASAALNLDLGPTKPWHGMISRADAKALVPVLEGDTPLLIKADRKADILHVLALQKRFPNLDLVLVSAAEAWRVADELATANIPVILNPEYNLPGAFDTLGATLTNAGRLEKAGVTVAIGIETHNIRLATQHAGNAVANGLSHAQGIAALSKNVAEIFGVEDQIGSLAPGMQADIVVWSGDPLEVTEAPEHVFINGQPIPLQSRQTLLRDRYLGLQDEVPMPHNRP</sequence>
<dbReference type="Pfam" id="PF07969">
    <property type="entry name" value="Amidohydro_3"/>
    <property type="match status" value="1"/>
</dbReference>
<evidence type="ECO:0000259" key="2">
    <source>
        <dbReference type="Pfam" id="PF07969"/>
    </source>
</evidence>
<name>A0AA41X718_9ALTE</name>
<proteinExistence type="predicted"/>
<dbReference type="InterPro" id="IPR051781">
    <property type="entry name" value="Metallo-dep_Hydrolase"/>
</dbReference>
<dbReference type="RefSeq" id="WP_254102497.1">
    <property type="nucleotide sequence ID" value="NZ_JANATA010000039.1"/>
</dbReference>
<feature type="domain" description="Amidohydrolase 3" evidence="2">
    <location>
        <begin position="343"/>
        <end position="402"/>
    </location>
</feature>
<dbReference type="SUPFAM" id="SSF51556">
    <property type="entry name" value="Metallo-dependent hydrolases"/>
    <property type="match status" value="1"/>
</dbReference>
<dbReference type="InterPro" id="IPR032466">
    <property type="entry name" value="Metal_Hydrolase"/>
</dbReference>
<comment type="caution">
    <text evidence="3">The sequence shown here is derived from an EMBL/GenBank/DDBJ whole genome shotgun (WGS) entry which is preliminary data.</text>
</comment>
<dbReference type="Gene3D" id="3.20.20.140">
    <property type="entry name" value="Metal-dependent hydrolases"/>
    <property type="match status" value="1"/>
</dbReference>
<reference evidence="3" key="1">
    <citation type="submission" date="2022-07" db="EMBL/GenBank/DDBJ databases">
        <title>Characterization of the Novel Bacterium Alteromonas immobilis LMIT006 and Alteromonas gregis LMIT007.</title>
        <authorList>
            <person name="Lin X."/>
        </authorList>
    </citation>
    <scope>NUCLEOTIDE SEQUENCE</scope>
    <source>
        <strain evidence="3">LMIT007</strain>
    </source>
</reference>
<keyword evidence="4" id="KW-1185">Reference proteome</keyword>
<dbReference type="InterPro" id="IPR013108">
    <property type="entry name" value="Amidohydro_3"/>
</dbReference>
<protein>
    <submittedName>
        <fullName evidence="3">Amidohydrolase family protein</fullName>
    </submittedName>
</protein>
<organism evidence="3 4">
    <name type="scientific">Opacimonas viscosa</name>
    <dbReference type="NCBI Taxonomy" id="2961944"/>
    <lineage>
        <taxon>Bacteria</taxon>
        <taxon>Pseudomonadati</taxon>
        <taxon>Pseudomonadota</taxon>
        <taxon>Gammaproteobacteria</taxon>
        <taxon>Alteromonadales</taxon>
        <taxon>Alteromonadaceae</taxon>
        <taxon>Opacimonas</taxon>
    </lineage>
</organism>
<dbReference type="EMBL" id="JANATA010000039">
    <property type="protein sequence ID" value="MCP3429764.1"/>
    <property type="molecule type" value="Genomic_DNA"/>
</dbReference>
<dbReference type="GO" id="GO:0016810">
    <property type="term" value="F:hydrolase activity, acting on carbon-nitrogen (but not peptide) bonds"/>
    <property type="evidence" value="ECO:0007669"/>
    <property type="project" value="InterPro"/>
</dbReference>
<evidence type="ECO:0000256" key="1">
    <source>
        <dbReference type="SAM" id="SignalP"/>
    </source>
</evidence>
<dbReference type="AlphaFoldDB" id="A0AA41X718"/>
<dbReference type="Proteomes" id="UP001165413">
    <property type="component" value="Unassembled WGS sequence"/>
</dbReference>
<dbReference type="Gene3D" id="2.30.40.10">
    <property type="entry name" value="Urease, subunit C, domain 1"/>
    <property type="match status" value="1"/>
</dbReference>
<dbReference type="SUPFAM" id="SSF51338">
    <property type="entry name" value="Composite domain of metallo-dependent hydrolases"/>
    <property type="match status" value="1"/>
</dbReference>
<gene>
    <name evidence="3" type="ORF">NLF92_12530</name>
</gene>
<dbReference type="PANTHER" id="PTHR43135">
    <property type="entry name" value="ALPHA-D-RIBOSE 1-METHYLPHOSPHONATE 5-TRIPHOSPHATE DIPHOSPHATASE"/>
    <property type="match status" value="1"/>
</dbReference>
<dbReference type="PANTHER" id="PTHR43135:SF3">
    <property type="entry name" value="ALPHA-D-RIBOSE 1-METHYLPHOSPHONATE 5-TRIPHOSPHATE DIPHOSPHATASE"/>
    <property type="match status" value="1"/>
</dbReference>
<feature type="signal peptide" evidence="1">
    <location>
        <begin position="1"/>
        <end position="25"/>
    </location>
</feature>
<feature type="chain" id="PRO_5041281049" evidence="1">
    <location>
        <begin position="26"/>
        <end position="429"/>
    </location>
</feature>
<accession>A0AA41X718</accession>
<evidence type="ECO:0000313" key="4">
    <source>
        <dbReference type="Proteomes" id="UP001165413"/>
    </source>
</evidence>
<keyword evidence="1" id="KW-0732">Signal</keyword>
<evidence type="ECO:0000313" key="3">
    <source>
        <dbReference type="EMBL" id="MCP3429764.1"/>
    </source>
</evidence>